<comment type="cofactor">
    <cofactor evidence="1">
        <name>pantetheine 4'-phosphate</name>
        <dbReference type="ChEBI" id="CHEBI:47942"/>
    </cofactor>
</comment>
<dbReference type="SUPFAM" id="SSF56801">
    <property type="entry name" value="Acetyl-CoA synthetase-like"/>
    <property type="match status" value="1"/>
</dbReference>
<dbReference type="InterPro" id="IPR036736">
    <property type="entry name" value="ACP-like_sf"/>
</dbReference>
<dbReference type="Gene3D" id="3.30.559.30">
    <property type="entry name" value="Nonribosomal peptide synthetase, condensation domain"/>
    <property type="match status" value="1"/>
</dbReference>
<evidence type="ECO:0000313" key="6">
    <source>
        <dbReference type="Proteomes" id="UP001198565"/>
    </source>
</evidence>
<dbReference type="SMART" id="SM00823">
    <property type="entry name" value="PKS_PP"/>
    <property type="match status" value="1"/>
</dbReference>
<evidence type="ECO:0000256" key="3">
    <source>
        <dbReference type="ARBA" id="ARBA00022553"/>
    </source>
</evidence>
<evidence type="ECO:0000256" key="1">
    <source>
        <dbReference type="ARBA" id="ARBA00001957"/>
    </source>
</evidence>
<dbReference type="CDD" id="cd05930">
    <property type="entry name" value="A_NRPS"/>
    <property type="match status" value="1"/>
</dbReference>
<dbReference type="InterPro" id="IPR020845">
    <property type="entry name" value="AMP-binding_CS"/>
</dbReference>
<dbReference type="EMBL" id="JAINVZ010000013">
    <property type="protein sequence ID" value="MBY8886988.1"/>
    <property type="molecule type" value="Genomic_DNA"/>
</dbReference>
<dbReference type="InterPro" id="IPR020806">
    <property type="entry name" value="PKS_PP-bd"/>
</dbReference>
<dbReference type="PANTHER" id="PTHR45527:SF1">
    <property type="entry name" value="FATTY ACID SYNTHASE"/>
    <property type="match status" value="1"/>
</dbReference>
<keyword evidence="6" id="KW-1185">Reference proteome</keyword>
<protein>
    <submittedName>
        <fullName evidence="5">AMP-binding protein</fullName>
    </submittedName>
</protein>
<dbReference type="RefSeq" id="WP_222979743.1">
    <property type="nucleotide sequence ID" value="NZ_JAINVZ010000013.1"/>
</dbReference>
<dbReference type="SUPFAM" id="SSF47336">
    <property type="entry name" value="ACP-like"/>
    <property type="match status" value="1"/>
</dbReference>
<dbReference type="PANTHER" id="PTHR45527">
    <property type="entry name" value="NONRIBOSOMAL PEPTIDE SYNTHETASE"/>
    <property type="match status" value="1"/>
</dbReference>
<evidence type="ECO:0000256" key="2">
    <source>
        <dbReference type="ARBA" id="ARBA00022450"/>
    </source>
</evidence>
<reference evidence="5 6" key="1">
    <citation type="submission" date="2021-08" db="EMBL/GenBank/DDBJ databases">
        <title>Streptomyces sp. PTM05 isolated from lichen.</title>
        <authorList>
            <person name="Somphong A."/>
            <person name="Phongsopitanun W."/>
            <person name="Tanasupawat S."/>
        </authorList>
    </citation>
    <scope>NUCLEOTIDE SEQUENCE [LARGE SCALE GENOMIC DNA]</scope>
    <source>
        <strain evidence="5 6">Ptm05</strain>
    </source>
</reference>
<dbReference type="InterPro" id="IPR001242">
    <property type="entry name" value="Condensation_dom"/>
</dbReference>
<accession>A0ABS7QUV1</accession>
<dbReference type="InterPro" id="IPR045851">
    <property type="entry name" value="AMP-bd_C_sf"/>
</dbReference>
<dbReference type="PROSITE" id="PS00455">
    <property type="entry name" value="AMP_BINDING"/>
    <property type="match status" value="1"/>
</dbReference>
<comment type="caution">
    <text evidence="5">The sequence shown here is derived from an EMBL/GenBank/DDBJ whole genome shotgun (WGS) entry which is preliminary data.</text>
</comment>
<dbReference type="Pfam" id="PF00668">
    <property type="entry name" value="Condensation"/>
    <property type="match status" value="1"/>
</dbReference>
<keyword evidence="2" id="KW-0596">Phosphopantetheine</keyword>
<dbReference type="PROSITE" id="PS50075">
    <property type="entry name" value="CARRIER"/>
    <property type="match status" value="1"/>
</dbReference>
<dbReference type="Pfam" id="PF00501">
    <property type="entry name" value="AMP-binding"/>
    <property type="match status" value="1"/>
</dbReference>
<organism evidence="5 6">
    <name type="scientific">Streptantibioticus parmotrematis</name>
    <dbReference type="NCBI Taxonomy" id="2873249"/>
    <lineage>
        <taxon>Bacteria</taxon>
        <taxon>Bacillati</taxon>
        <taxon>Actinomycetota</taxon>
        <taxon>Actinomycetes</taxon>
        <taxon>Kitasatosporales</taxon>
        <taxon>Streptomycetaceae</taxon>
        <taxon>Streptantibioticus</taxon>
    </lineage>
</organism>
<sequence>MNLASPAPSTSATPLVDLVRAAADRRPRAIAVEQAGHQVTYRQLTEAVDQLALRLRESGAGTVAVTGERGIPLVVAVIAVLAAPAKLVTVDPQLPASRRAAMLDRAGVDLVLATEAYARYADPEGKLPVHNIPQMGEEAGLLSVVRPGGPPKKAGGYVFFTSGTTGSPKAIAGRQLSVAHFVSWQRDAFDIASGDRFAQVTGLSFDVFLRDLFTPLVSGATVCLPSGLATGWQGLLDWLRHEDITVVHTVPSLAARWLATDVSFEAADRLRLTFFAGEPLSARVVSQWREHFPGSRVVNLYGPTETTLAKFWHEVDTPPVPGSQPVGRPLPDTELRLVDDEVWIRTPYRTDGYVDDPAETARRFVHSDAEPDGHPWYRTGDLGSLDERGLLRLRGRSDLQIKINGNRIEPEGVTAQLRCHPLVRDAVVTARRRPDGALYLAAHYVAGTPTGLSPVVLRSWLADRLPAAHVPSVLVPMDTLPLGANGKVDRTALPDPLAGEPAEVCDPQVGPDPLHDLVAASFEAVLRCPRGAVDADFFEYGGTSLDAADLSIRLLRSTGRQLEMHEIYELRTARHVTERLRSRPMKEQPPIPHGLQLAVTGLAPQQQRYRRVFLPFGNRSWANMPALIVLPDHTEADAVREALTEIVKRHDSLRAWFEEDSAGEVRQYFAEEIDIRVATVELETFPIHQHDAHVERLWISEANTLLPDTRPPLFRACLVRHGLGRSTLLWNVHHMVSDGFSQQLFRQELSALLNGAAASDLPGLPISYRDYIAWCATGGSGTLSAQRAYWQQVFSEPYDRVLLPTRHACAEPARGIAYQFPIEEKLNARAERFARDHGLTVFSVFLAAYFLLAHSLYGTDDLVVVTPAAGRTRPEVQNLIGNFISLVAIRHRAGEETSFADLAGLLQRRAIRAMENQDYQYDQVMADVGAAPDDDRFPLTTVCISLMDLPPEQEEQLQLPRCRDLGCDVKFDLLGYLRHAGGTTAFDLHSRRSLMDEEDLRDLKARFVQILDTHLPHA</sequence>
<gene>
    <name evidence="5" type="ORF">K7472_19320</name>
</gene>
<keyword evidence="3" id="KW-0597">Phosphoprotein</keyword>
<evidence type="ECO:0000259" key="4">
    <source>
        <dbReference type="PROSITE" id="PS50075"/>
    </source>
</evidence>
<proteinExistence type="predicted"/>
<dbReference type="InterPro" id="IPR042099">
    <property type="entry name" value="ANL_N_sf"/>
</dbReference>
<dbReference type="InterPro" id="IPR023213">
    <property type="entry name" value="CAT-like_dom_sf"/>
</dbReference>
<name>A0ABS7QUV1_9ACTN</name>
<dbReference type="Pfam" id="PF00550">
    <property type="entry name" value="PP-binding"/>
    <property type="match status" value="1"/>
</dbReference>
<dbReference type="Gene3D" id="3.30.300.30">
    <property type="match status" value="1"/>
</dbReference>
<dbReference type="Gene3D" id="3.40.50.12780">
    <property type="entry name" value="N-terminal domain of ligase-like"/>
    <property type="match status" value="1"/>
</dbReference>
<dbReference type="InterPro" id="IPR009081">
    <property type="entry name" value="PP-bd_ACP"/>
</dbReference>
<feature type="domain" description="Carrier" evidence="4">
    <location>
        <begin position="509"/>
        <end position="584"/>
    </location>
</feature>
<dbReference type="SUPFAM" id="SSF52777">
    <property type="entry name" value="CoA-dependent acyltransferases"/>
    <property type="match status" value="2"/>
</dbReference>
<evidence type="ECO:0000313" key="5">
    <source>
        <dbReference type="EMBL" id="MBY8886988.1"/>
    </source>
</evidence>
<dbReference type="Gene3D" id="1.10.1200.10">
    <property type="entry name" value="ACP-like"/>
    <property type="match status" value="1"/>
</dbReference>
<dbReference type="Gene3D" id="3.30.559.10">
    <property type="entry name" value="Chloramphenicol acetyltransferase-like domain"/>
    <property type="match status" value="1"/>
</dbReference>
<dbReference type="InterPro" id="IPR000873">
    <property type="entry name" value="AMP-dep_synth/lig_dom"/>
</dbReference>
<dbReference type="Proteomes" id="UP001198565">
    <property type="component" value="Unassembled WGS sequence"/>
</dbReference>